<proteinExistence type="predicted"/>
<feature type="transmembrane region" description="Helical" evidence="6">
    <location>
        <begin position="88"/>
        <end position="108"/>
    </location>
</feature>
<protein>
    <recommendedName>
        <fullName evidence="9">DUF803-domain-containing protein</fullName>
    </recommendedName>
</protein>
<dbReference type="EMBL" id="JAAAIN010000070">
    <property type="protein sequence ID" value="KAG0321235.1"/>
    <property type="molecule type" value="Genomic_DNA"/>
</dbReference>
<dbReference type="AlphaFoldDB" id="A0A9P6UVK9"/>
<keyword evidence="4 6" id="KW-0472">Membrane</keyword>
<feature type="transmembrane region" description="Helical" evidence="6">
    <location>
        <begin position="284"/>
        <end position="302"/>
    </location>
</feature>
<dbReference type="GO" id="GO:0015095">
    <property type="term" value="F:magnesium ion transmembrane transporter activity"/>
    <property type="evidence" value="ECO:0007669"/>
    <property type="project" value="InterPro"/>
</dbReference>
<evidence type="ECO:0000313" key="8">
    <source>
        <dbReference type="Proteomes" id="UP000823405"/>
    </source>
</evidence>
<sequence>MADAPSTPGSSEGAPPPTYYKFIGMGLAVSSGIFIGSSFVLKKKGLLRSSTIAGEGHAYLKSKLWWTGMIMMIFGEILNFVAYSFAPALLVTPLGALSVVVCAVLSSMVLKEKLNLHGKIGCALCIVGAVVIVLHAPAQAAVTDIDEFKYFVVQPGFLVYMSLVIVSCLAIVWKVAPKYGKKHMLVYIIICSLIGSLSVVATQGLGAAIVRNITTGTPQFNHWFIYVVMVFVVCTLITEINYLNKALNLFNTAMVTPVYYVIFTSATLVASVILFQGFSASPTSIMTVVMGFFVICAGVVLLQTSKRNDAAVAAALKRSKSSLSLQDEESFIEDEKEEVVEPGPLGLRAVPFDSIRQMVRASTMPSTPHTVPQTPVAMVPTGEDGEHTGVYVAKAPRSIGRQLFAKLGGGGGGGGHKADADGGATSTPSTPQQLQHLHHQQEMGLPLQGVVIVPTTQVPQQHQQSGDKRELMEEYDEKRYEDGSQRIYKVEGVAVPALPHQQEHQDDDSDEDRSPLNSNTLTLRD</sequence>
<feature type="transmembrane region" description="Helical" evidence="6">
    <location>
        <begin position="120"/>
        <end position="138"/>
    </location>
</feature>
<dbReference type="Proteomes" id="UP000823405">
    <property type="component" value="Unassembled WGS sequence"/>
</dbReference>
<reference evidence="7" key="1">
    <citation type="journal article" date="2020" name="Fungal Divers.">
        <title>Resolving the Mortierellaceae phylogeny through synthesis of multi-gene phylogenetics and phylogenomics.</title>
        <authorList>
            <person name="Vandepol N."/>
            <person name="Liber J."/>
            <person name="Desiro A."/>
            <person name="Na H."/>
            <person name="Kennedy M."/>
            <person name="Barry K."/>
            <person name="Grigoriev I.V."/>
            <person name="Miller A.N."/>
            <person name="O'Donnell K."/>
            <person name="Stajich J.E."/>
            <person name="Bonito G."/>
        </authorList>
    </citation>
    <scope>NUCLEOTIDE SEQUENCE</scope>
    <source>
        <strain evidence="7">NVP60</strain>
    </source>
</reference>
<dbReference type="PANTHER" id="PTHR12570">
    <property type="match status" value="1"/>
</dbReference>
<evidence type="ECO:0000256" key="1">
    <source>
        <dbReference type="ARBA" id="ARBA00004141"/>
    </source>
</evidence>
<dbReference type="Pfam" id="PF05653">
    <property type="entry name" value="Mg_trans_NIPA"/>
    <property type="match status" value="1"/>
</dbReference>
<feature type="region of interest" description="Disordered" evidence="5">
    <location>
        <begin position="407"/>
        <end position="431"/>
    </location>
</feature>
<dbReference type="GO" id="GO:0016020">
    <property type="term" value="C:membrane"/>
    <property type="evidence" value="ECO:0007669"/>
    <property type="project" value="UniProtKB-SubCell"/>
</dbReference>
<organism evidence="7 8">
    <name type="scientific">Linnemannia gamsii</name>
    <dbReference type="NCBI Taxonomy" id="64522"/>
    <lineage>
        <taxon>Eukaryota</taxon>
        <taxon>Fungi</taxon>
        <taxon>Fungi incertae sedis</taxon>
        <taxon>Mucoromycota</taxon>
        <taxon>Mortierellomycotina</taxon>
        <taxon>Mortierellomycetes</taxon>
        <taxon>Mortierellales</taxon>
        <taxon>Mortierellaceae</taxon>
        <taxon>Linnemannia</taxon>
    </lineage>
</organism>
<keyword evidence="8" id="KW-1185">Reference proteome</keyword>
<evidence type="ECO:0008006" key="9">
    <source>
        <dbReference type="Google" id="ProtNLM"/>
    </source>
</evidence>
<keyword evidence="3 6" id="KW-1133">Transmembrane helix</keyword>
<feature type="transmembrane region" description="Helical" evidence="6">
    <location>
        <begin position="185"/>
        <end position="211"/>
    </location>
</feature>
<evidence type="ECO:0000256" key="3">
    <source>
        <dbReference type="ARBA" id="ARBA00022989"/>
    </source>
</evidence>
<evidence type="ECO:0000256" key="5">
    <source>
        <dbReference type="SAM" id="MobiDB-lite"/>
    </source>
</evidence>
<feature type="transmembrane region" description="Helical" evidence="6">
    <location>
        <begin position="64"/>
        <end position="82"/>
    </location>
</feature>
<dbReference type="OrthoDB" id="6428174at2759"/>
<evidence type="ECO:0000256" key="4">
    <source>
        <dbReference type="ARBA" id="ARBA00023136"/>
    </source>
</evidence>
<feature type="compositionally biased region" description="Polar residues" evidence="5">
    <location>
        <begin position="515"/>
        <end position="525"/>
    </location>
</feature>
<keyword evidence="2 6" id="KW-0812">Transmembrane</keyword>
<dbReference type="InterPro" id="IPR037185">
    <property type="entry name" value="EmrE-like"/>
</dbReference>
<comment type="caution">
    <text evidence="7">The sequence shown here is derived from an EMBL/GenBank/DDBJ whole genome shotgun (WGS) entry which is preliminary data.</text>
</comment>
<comment type="subcellular location">
    <subcellularLocation>
        <location evidence="1">Membrane</location>
        <topology evidence="1">Multi-pass membrane protein</topology>
    </subcellularLocation>
</comment>
<feature type="region of interest" description="Disordered" evidence="5">
    <location>
        <begin position="457"/>
        <end position="525"/>
    </location>
</feature>
<feature type="transmembrane region" description="Helical" evidence="6">
    <location>
        <begin position="150"/>
        <end position="173"/>
    </location>
</feature>
<feature type="transmembrane region" description="Helical" evidence="6">
    <location>
        <begin position="223"/>
        <end position="243"/>
    </location>
</feature>
<dbReference type="PANTHER" id="PTHR12570:SF92">
    <property type="entry name" value="SPICHTHYIN, ISOFORM B"/>
    <property type="match status" value="1"/>
</dbReference>
<dbReference type="InterPro" id="IPR008521">
    <property type="entry name" value="Mg_trans_NIPA"/>
</dbReference>
<accession>A0A9P6UVK9</accession>
<evidence type="ECO:0000256" key="2">
    <source>
        <dbReference type="ARBA" id="ARBA00022692"/>
    </source>
</evidence>
<feature type="compositionally biased region" description="Basic and acidic residues" evidence="5">
    <location>
        <begin position="465"/>
        <end position="484"/>
    </location>
</feature>
<name>A0A9P6UVK9_9FUNG</name>
<feature type="transmembrane region" description="Helical" evidence="6">
    <location>
        <begin position="255"/>
        <end position="278"/>
    </location>
</feature>
<gene>
    <name evidence="7" type="ORF">BGZ97_011778</name>
</gene>
<evidence type="ECO:0000256" key="6">
    <source>
        <dbReference type="SAM" id="Phobius"/>
    </source>
</evidence>
<feature type="transmembrane region" description="Helical" evidence="6">
    <location>
        <begin position="20"/>
        <end position="41"/>
    </location>
</feature>
<evidence type="ECO:0000313" key="7">
    <source>
        <dbReference type="EMBL" id="KAG0321235.1"/>
    </source>
</evidence>
<dbReference type="SUPFAM" id="SSF103481">
    <property type="entry name" value="Multidrug resistance efflux transporter EmrE"/>
    <property type="match status" value="1"/>
</dbReference>